<evidence type="ECO:0000256" key="1">
    <source>
        <dbReference type="ARBA" id="ARBA00005254"/>
    </source>
</evidence>
<proteinExistence type="inferred from homology"/>
<dbReference type="InterPro" id="IPR014748">
    <property type="entry name" value="Enoyl-CoA_hydra_C"/>
</dbReference>
<keyword evidence="5" id="KW-1185">Reference proteome</keyword>
<evidence type="ECO:0000313" key="5">
    <source>
        <dbReference type="Proteomes" id="UP000232196"/>
    </source>
</evidence>
<dbReference type="InterPro" id="IPR001753">
    <property type="entry name" value="Enoyl-CoA_hydra/iso"/>
</dbReference>
<dbReference type="FunFam" id="3.90.226.10:FF:000009">
    <property type="entry name" value="Carnitinyl-CoA dehydratase"/>
    <property type="match status" value="1"/>
</dbReference>
<accession>A0A2M9XHC1</accession>
<dbReference type="OrthoDB" id="9775794at2"/>
<dbReference type="GO" id="GO:0006635">
    <property type="term" value="P:fatty acid beta-oxidation"/>
    <property type="evidence" value="ECO:0007669"/>
    <property type="project" value="TreeGrafter"/>
</dbReference>
<keyword evidence="2" id="KW-0456">Lyase</keyword>
<dbReference type="Gene3D" id="1.10.12.10">
    <property type="entry name" value="Lyase 2-enoyl-coa Hydratase, Chain A, domain 2"/>
    <property type="match status" value="1"/>
</dbReference>
<dbReference type="PANTHER" id="PTHR11941:SF54">
    <property type="entry name" value="ENOYL-COA HYDRATASE, MITOCHONDRIAL"/>
    <property type="match status" value="1"/>
</dbReference>
<dbReference type="PROSITE" id="PS00166">
    <property type="entry name" value="ENOYL_COA_HYDRATASE"/>
    <property type="match status" value="1"/>
</dbReference>
<comment type="similarity">
    <text evidence="1 3">Belongs to the enoyl-CoA hydratase/isomerase family.</text>
</comment>
<evidence type="ECO:0000313" key="4">
    <source>
        <dbReference type="EMBL" id="PJZ27095.1"/>
    </source>
</evidence>
<dbReference type="RefSeq" id="WP_100704844.1">
    <property type="nucleotide sequence ID" value="NZ_NPDL01000004.1"/>
</dbReference>
<evidence type="ECO:0000256" key="3">
    <source>
        <dbReference type="RuleBase" id="RU003707"/>
    </source>
</evidence>
<evidence type="ECO:0000256" key="2">
    <source>
        <dbReference type="ARBA" id="ARBA00023239"/>
    </source>
</evidence>
<dbReference type="Pfam" id="PF00378">
    <property type="entry name" value="ECH_1"/>
    <property type="match status" value="1"/>
</dbReference>
<dbReference type="PANTHER" id="PTHR11941">
    <property type="entry name" value="ENOYL-COA HYDRATASE-RELATED"/>
    <property type="match status" value="1"/>
</dbReference>
<sequence>MSETVLYSIEDYTCIISLNRPEKRNAISRELLSQLMSHIERASKDPKIRALVFKGEGSVFCAGADLKERADMSEKEVHKFLDQVGKCFQALENLPFPTIAALDGDAYGGGLEMALCCDFILMSAEAKVGLTETGLGIIPGAGGTQRLPRRVGKTKALELILTASVIDAQTALDIQLANSVWHDSAFMAGKKLASLLSEKAPISLRLAKEAIKEGEGKDIQAALKIERKHYNKTLKTEDRIEALKAFREKRKPEFKGK</sequence>
<name>A0A2M9XHC1_9LEPT</name>
<dbReference type="GO" id="GO:0016836">
    <property type="term" value="F:hydro-lyase activity"/>
    <property type="evidence" value="ECO:0007669"/>
    <property type="project" value="UniProtKB-ARBA"/>
</dbReference>
<protein>
    <submittedName>
        <fullName evidence="4">Enoyl-CoA hydratase</fullName>
    </submittedName>
</protein>
<dbReference type="Proteomes" id="UP000232196">
    <property type="component" value="Unassembled WGS sequence"/>
</dbReference>
<comment type="caution">
    <text evidence="4">The sequence shown here is derived from an EMBL/GenBank/DDBJ whole genome shotgun (WGS) entry which is preliminary data.</text>
</comment>
<dbReference type="Gene3D" id="3.90.226.10">
    <property type="entry name" value="2-enoyl-CoA Hydratase, Chain A, domain 1"/>
    <property type="match status" value="1"/>
</dbReference>
<dbReference type="AlphaFoldDB" id="A0A2M9XHC1"/>
<organism evidence="4 5">
    <name type="scientific">Leptospira hartskeerlii</name>
    <dbReference type="NCBI Taxonomy" id="2023177"/>
    <lineage>
        <taxon>Bacteria</taxon>
        <taxon>Pseudomonadati</taxon>
        <taxon>Spirochaetota</taxon>
        <taxon>Spirochaetia</taxon>
        <taxon>Leptospirales</taxon>
        <taxon>Leptospiraceae</taxon>
        <taxon>Leptospira</taxon>
    </lineage>
</organism>
<dbReference type="FunFam" id="1.10.12.10:FF:000001">
    <property type="entry name" value="Probable enoyl-CoA hydratase, mitochondrial"/>
    <property type="match status" value="1"/>
</dbReference>
<reference evidence="4 5" key="1">
    <citation type="submission" date="2017-07" db="EMBL/GenBank/DDBJ databases">
        <title>Leptospira spp. isolated from tropical soils.</title>
        <authorList>
            <person name="Thibeaux R."/>
            <person name="Iraola G."/>
            <person name="Ferres I."/>
            <person name="Bierque E."/>
            <person name="Girault D."/>
            <person name="Soupe-Gilbert M.-E."/>
            <person name="Picardeau M."/>
            <person name="Goarant C."/>
        </authorList>
    </citation>
    <scope>NUCLEOTIDE SEQUENCE [LARGE SCALE GENOMIC DNA]</scope>
    <source>
        <strain evidence="4 5">MCA1-C-A1</strain>
    </source>
</reference>
<dbReference type="SUPFAM" id="SSF52096">
    <property type="entry name" value="ClpP/crotonase"/>
    <property type="match status" value="1"/>
</dbReference>
<dbReference type="CDD" id="cd06558">
    <property type="entry name" value="crotonase-like"/>
    <property type="match status" value="1"/>
</dbReference>
<dbReference type="InterPro" id="IPR029045">
    <property type="entry name" value="ClpP/crotonase-like_dom_sf"/>
</dbReference>
<dbReference type="EMBL" id="NPDN01000001">
    <property type="protein sequence ID" value="PJZ27095.1"/>
    <property type="molecule type" value="Genomic_DNA"/>
</dbReference>
<dbReference type="InterPro" id="IPR018376">
    <property type="entry name" value="Enoyl-CoA_hyd/isom_CS"/>
</dbReference>
<gene>
    <name evidence="4" type="ORF">CH357_00585</name>
</gene>